<feature type="domain" description="Core-binding (CB)" evidence="7">
    <location>
        <begin position="21"/>
        <end position="118"/>
    </location>
</feature>
<comment type="caution">
    <text evidence="8">The sequence shown here is derived from an EMBL/GenBank/DDBJ whole genome shotgun (WGS) entry which is preliminary data.</text>
</comment>
<dbReference type="Gene3D" id="1.10.150.130">
    <property type="match status" value="1"/>
</dbReference>
<dbReference type="InterPro" id="IPR010998">
    <property type="entry name" value="Integrase_recombinase_N"/>
</dbReference>
<name>A0A4R8ZLD5_9MICO</name>
<dbReference type="GO" id="GO:0015074">
    <property type="term" value="P:DNA integration"/>
    <property type="evidence" value="ECO:0007669"/>
    <property type="project" value="UniProtKB-KW"/>
</dbReference>
<keyword evidence="4" id="KW-0233">DNA recombination</keyword>
<dbReference type="InterPro" id="IPR011010">
    <property type="entry name" value="DNA_brk_join_enz"/>
</dbReference>
<organism evidence="8 9">
    <name type="scientific">Cryobacterium lyxosi</name>
    <dbReference type="NCBI Taxonomy" id="1259228"/>
    <lineage>
        <taxon>Bacteria</taxon>
        <taxon>Bacillati</taxon>
        <taxon>Actinomycetota</taxon>
        <taxon>Actinomycetes</taxon>
        <taxon>Micrococcales</taxon>
        <taxon>Microbacteriaceae</taxon>
        <taxon>Cryobacterium</taxon>
    </lineage>
</organism>
<keyword evidence="2" id="KW-0229">DNA integration</keyword>
<dbReference type="InterPro" id="IPR013762">
    <property type="entry name" value="Integrase-like_cat_sf"/>
</dbReference>
<evidence type="ECO:0000256" key="1">
    <source>
        <dbReference type="ARBA" id="ARBA00008857"/>
    </source>
</evidence>
<dbReference type="PROSITE" id="PS51900">
    <property type="entry name" value="CB"/>
    <property type="match status" value="1"/>
</dbReference>
<evidence type="ECO:0000313" key="9">
    <source>
        <dbReference type="Proteomes" id="UP000298424"/>
    </source>
</evidence>
<protein>
    <submittedName>
        <fullName evidence="8">Transposase</fullName>
    </submittedName>
</protein>
<dbReference type="SUPFAM" id="SSF56349">
    <property type="entry name" value="DNA breaking-rejoining enzymes"/>
    <property type="match status" value="1"/>
</dbReference>
<accession>A0A4R8ZLD5</accession>
<sequence>MVAKAVEFDTRSGRRSWTVVGPDGIPIDDLEAYLGAIRSSGRANNTVKSYARHLSLFWRWLNAAKVDWEELTFPDLTDFLHVYRRGVYPLERVDGRERTQSSTRAVAAAVKEFIDFQRTEGRGPTQLILTRASRYSARPSSAFLAHIQKRAPGTRNRLLEGFKDTAHRPGTIDFEIDFEKLLQACETFRDRLLLSAMYDGGIRVGQALGLRHGDLLIPEKHILVERRDNNLNGATSKTPDLLNLKMPRRFFDLYTNYLLRELLPRQIDSDYLFVNINQEPLGAPCSYSNIYQQVASIGSRAGFPSLTPHVLRHTHATYLAKEGWTSAQIAARLGQRHAASADVYIHITEDDIDQKLAETSHLIWNGSEERPDAE</sequence>
<dbReference type="AlphaFoldDB" id="A0A4R8ZLD5"/>
<dbReference type="GO" id="GO:0003677">
    <property type="term" value="F:DNA binding"/>
    <property type="evidence" value="ECO:0007669"/>
    <property type="project" value="UniProtKB-UniRule"/>
</dbReference>
<dbReference type="Gene3D" id="1.10.443.10">
    <property type="entry name" value="Intergrase catalytic core"/>
    <property type="match status" value="1"/>
</dbReference>
<dbReference type="InterPro" id="IPR002104">
    <property type="entry name" value="Integrase_catalytic"/>
</dbReference>
<evidence type="ECO:0000256" key="4">
    <source>
        <dbReference type="ARBA" id="ARBA00023172"/>
    </source>
</evidence>
<dbReference type="OrthoDB" id="1822491at2"/>
<dbReference type="Proteomes" id="UP000298424">
    <property type="component" value="Unassembled WGS sequence"/>
</dbReference>
<dbReference type="GO" id="GO:0006310">
    <property type="term" value="P:DNA recombination"/>
    <property type="evidence" value="ECO:0007669"/>
    <property type="project" value="UniProtKB-KW"/>
</dbReference>
<keyword evidence="3 5" id="KW-0238">DNA-binding</keyword>
<evidence type="ECO:0000313" key="8">
    <source>
        <dbReference type="EMBL" id="TFD28890.1"/>
    </source>
</evidence>
<evidence type="ECO:0000256" key="5">
    <source>
        <dbReference type="PROSITE-ProRule" id="PRU01248"/>
    </source>
</evidence>
<dbReference type="PANTHER" id="PTHR30349">
    <property type="entry name" value="PHAGE INTEGRASE-RELATED"/>
    <property type="match status" value="1"/>
</dbReference>
<keyword evidence="9" id="KW-1185">Reference proteome</keyword>
<dbReference type="PROSITE" id="PS51898">
    <property type="entry name" value="TYR_RECOMBINASE"/>
    <property type="match status" value="1"/>
</dbReference>
<dbReference type="InterPro" id="IPR050090">
    <property type="entry name" value="Tyrosine_recombinase_XerCD"/>
</dbReference>
<comment type="similarity">
    <text evidence="1">Belongs to the 'phage' integrase family.</text>
</comment>
<reference evidence="8 9" key="1">
    <citation type="submission" date="2019-03" db="EMBL/GenBank/DDBJ databases">
        <title>Genomics of glacier-inhabiting Cryobacterium strains.</title>
        <authorList>
            <person name="Liu Q."/>
            <person name="Xin Y.-H."/>
        </authorList>
    </citation>
    <scope>NUCLEOTIDE SEQUENCE [LARGE SCALE GENOMIC DNA]</scope>
    <source>
        <strain evidence="8 9">TMT1-1</strain>
    </source>
</reference>
<feature type="domain" description="Tyr recombinase" evidence="6">
    <location>
        <begin position="167"/>
        <end position="357"/>
    </location>
</feature>
<dbReference type="PANTHER" id="PTHR30349:SF41">
    <property type="entry name" value="INTEGRASE_RECOMBINASE PROTEIN MJ0367-RELATED"/>
    <property type="match status" value="1"/>
</dbReference>
<dbReference type="EMBL" id="SOGT01000002">
    <property type="protein sequence ID" value="TFD28890.1"/>
    <property type="molecule type" value="Genomic_DNA"/>
</dbReference>
<dbReference type="InterPro" id="IPR044068">
    <property type="entry name" value="CB"/>
</dbReference>
<dbReference type="Pfam" id="PF02899">
    <property type="entry name" value="Phage_int_SAM_1"/>
    <property type="match status" value="1"/>
</dbReference>
<evidence type="ECO:0000259" key="6">
    <source>
        <dbReference type="PROSITE" id="PS51898"/>
    </source>
</evidence>
<proteinExistence type="inferred from homology"/>
<dbReference type="InterPro" id="IPR004107">
    <property type="entry name" value="Integrase_SAM-like_N"/>
</dbReference>
<gene>
    <name evidence="8" type="ORF">E3T27_01770</name>
</gene>
<evidence type="ECO:0000259" key="7">
    <source>
        <dbReference type="PROSITE" id="PS51900"/>
    </source>
</evidence>
<evidence type="ECO:0000256" key="2">
    <source>
        <dbReference type="ARBA" id="ARBA00022908"/>
    </source>
</evidence>
<dbReference type="SUPFAM" id="SSF47823">
    <property type="entry name" value="lambda integrase-like, N-terminal domain"/>
    <property type="match status" value="1"/>
</dbReference>
<dbReference type="Pfam" id="PF00589">
    <property type="entry name" value="Phage_integrase"/>
    <property type="match status" value="1"/>
</dbReference>
<evidence type="ECO:0000256" key="3">
    <source>
        <dbReference type="ARBA" id="ARBA00023125"/>
    </source>
</evidence>